<dbReference type="EMBL" id="CP025791">
    <property type="protein sequence ID" value="AUP80690.1"/>
    <property type="molecule type" value="Genomic_DNA"/>
</dbReference>
<accession>A0A2K9PUE2</accession>
<dbReference type="Pfam" id="PF16344">
    <property type="entry name" value="FecR_C"/>
    <property type="match status" value="1"/>
</dbReference>
<dbReference type="Gene3D" id="2.60.120.1440">
    <property type="match status" value="1"/>
</dbReference>
<evidence type="ECO:0000259" key="2">
    <source>
        <dbReference type="Pfam" id="PF04773"/>
    </source>
</evidence>
<dbReference type="KEGG" id="fek:C1H87_19015"/>
<dbReference type="InterPro" id="IPR006860">
    <property type="entry name" value="FecR"/>
</dbReference>
<dbReference type="Gene3D" id="3.55.50.30">
    <property type="match status" value="1"/>
</dbReference>
<dbReference type="PANTHER" id="PTHR30273">
    <property type="entry name" value="PERIPLASMIC SIGNAL SENSOR AND SIGMA FACTOR ACTIVATOR FECR-RELATED"/>
    <property type="match status" value="1"/>
</dbReference>
<dbReference type="InterPro" id="IPR012373">
    <property type="entry name" value="Ferrdict_sens_TM"/>
</dbReference>
<name>A0A2K9PUE2_9FLAO</name>
<dbReference type="Proteomes" id="UP000235826">
    <property type="component" value="Chromosome"/>
</dbReference>
<evidence type="ECO:0000313" key="4">
    <source>
        <dbReference type="EMBL" id="AUP80690.1"/>
    </source>
</evidence>
<dbReference type="InterPro" id="IPR032508">
    <property type="entry name" value="FecR_C"/>
</dbReference>
<keyword evidence="1" id="KW-0472">Membrane</keyword>
<feature type="domain" description="Protein FecR C-terminal" evidence="3">
    <location>
        <begin position="318"/>
        <end position="388"/>
    </location>
</feature>
<organism evidence="4 5">
    <name type="scientific">Flavivirga eckloniae</name>
    <dbReference type="NCBI Taxonomy" id="1803846"/>
    <lineage>
        <taxon>Bacteria</taxon>
        <taxon>Pseudomonadati</taxon>
        <taxon>Bacteroidota</taxon>
        <taxon>Flavobacteriia</taxon>
        <taxon>Flavobacteriales</taxon>
        <taxon>Flavobacteriaceae</taxon>
        <taxon>Flavivirga</taxon>
    </lineage>
</organism>
<protein>
    <submittedName>
        <fullName evidence="4">Anti-sigma factor</fullName>
    </submittedName>
</protein>
<dbReference type="AlphaFoldDB" id="A0A2K9PUE2"/>
<feature type="transmembrane region" description="Helical" evidence="1">
    <location>
        <begin position="84"/>
        <end position="103"/>
    </location>
</feature>
<proteinExistence type="predicted"/>
<evidence type="ECO:0000259" key="3">
    <source>
        <dbReference type="Pfam" id="PF16344"/>
    </source>
</evidence>
<dbReference type="Pfam" id="PF04773">
    <property type="entry name" value="FecR"/>
    <property type="match status" value="1"/>
</dbReference>
<keyword evidence="1" id="KW-1133">Transmembrane helix</keyword>
<keyword evidence="1" id="KW-0812">Transmembrane</keyword>
<sequence>MNINIEKLIVKFLAKEADLEELKQLEVWISNPENEALFFEFIKTNAFIKMTMSNYDKKRAKANIIRRIKQEKSIFYNKHKGNNIFKYAAAAMIIGVLAATYIFRNDLFEEPIETPSVVVEEPIEMGTDKAILTLEDGSFIELDEDAVFATKNLNSNGKQIVYDTESKSAEKIEYNYLTIPRGGQYAVKLSDGTQVWLNSESQLKYPVSFEAGKPRQVELIYGEAYFDVSPSAKHEGSKFKVFNKSQEIEVLGTEFNVTAYKDETIIYTTLVEGRVVINTSTSKQTLKPNEQSSLNTANNSIDIAKVDVKVVTAWVNGKFIFKGKSLKDITKVLSRWYDVDFEFENKSLEEAKFIGELGKRQNLEKILQLIKNTNYINAYEIKGKKVILK</sequence>
<evidence type="ECO:0000313" key="5">
    <source>
        <dbReference type="Proteomes" id="UP000235826"/>
    </source>
</evidence>
<keyword evidence="5" id="KW-1185">Reference proteome</keyword>
<reference evidence="4 5" key="1">
    <citation type="submission" date="2018-01" db="EMBL/GenBank/DDBJ databases">
        <title>Complete genome sequence of Flavivirga eckloniae ECD14 isolated from seaweed Ecklonia cava.</title>
        <authorList>
            <person name="Lee J.H."/>
            <person name="Baik K.S."/>
            <person name="Seong C.N."/>
        </authorList>
    </citation>
    <scope>NUCLEOTIDE SEQUENCE [LARGE SCALE GENOMIC DNA]</scope>
    <source>
        <strain evidence="4 5">ECD14</strain>
    </source>
</reference>
<gene>
    <name evidence="4" type="ORF">C1H87_19015</name>
</gene>
<evidence type="ECO:0000256" key="1">
    <source>
        <dbReference type="SAM" id="Phobius"/>
    </source>
</evidence>
<feature type="domain" description="FecR protein" evidence="2">
    <location>
        <begin position="180"/>
        <end position="275"/>
    </location>
</feature>
<dbReference type="RefSeq" id="WP_102757336.1">
    <property type="nucleotide sequence ID" value="NZ_CP025791.1"/>
</dbReference>
<dbReference type="PANTHER" id="PTHR30273:SF2">
    <property type="entry name" value="PROTEIN FECR"/>
    <property type="match status" value="1"/>
</dbReference>
<dbReference type="GO" id="GO:0016989">
    <property type="term" value="F:sigma factor antagonist activity"/>
    <property type="evidence" value="ECO:0007669"/>
    <property type="project" value="TreeGrafter"/>
</dbReference>
<dbReference type="OrthoDB" id="649666at2"/>